<dbReference type="Proteomes" id="UP000436088">
    <property type="component" value="Unassembled WGS sequence"/>
</dbReference>
<comment type="caution">
    <text evidence="2">The sequence shown here is derived from an EMBL/GenBank/DDBJ whole genome shotgun (WGS) entry which is preliminary data.</text>
</comment>
<keyword evidence="2" id="KW-0808">Transferase</keyword>
<protein>
    <submittedName>
        <fullName evidence="2">Kinase superfamily protein isoform 4</fullName>
    </submittedName>
</protein>
<organism evidence="2 3">
    <name type="scientific">Hibiscus syriacus</name>
    <name type="common">Rose of Sharon</name>
    <dbReference type="NCBI Taxonomy" id="106335"/>
    <lineage>
        <taxon>Eukaryota</taxon>
        <taxon>Viridiplantae</taxon>
        <taxon>Streptophyta</taxon>
        <taxon>Embryophyta</taxon>
        <taxon>Tracheophyta</taxon>
        <taxon>Spermatophyta</taxon>
        <taxon>Magnoliopsida</taxon>
        <taxon>eudicotyledons</taxon>
        <taxon>Gunneridae</taxon>
        <taxon>Pentapetalae</taxon>
        <taxon>rosids</taxon>
        <taxon>malvids</taxon>
        <taxon>Malvales</taxon>
        <taxon>Malvaceae</taxon>
        <taxon>Malvoideae</taxon>
        <taxon>Hibiscus</taxon>
    </lineage>
</organism>
<evidence type="ECO:0000313" key="3">
    <source>
        <dbReference type="Proteomes" id="UP000436088"/>
    </source>
</evidence>
<evidence type="ECO:0000256" key="1">
    <source>
        <dbReference type="ARBA" id="ARBA00038211"/>
    </source>
</evidence>
<dbReference type="GO" id="GO:0004103">
    <property type="term" value="F:choline kinase activity"/>
    <property type="evidence" value="ECO:0007669"/>
    <property type="project" value="TreeGrafter"/>
</dbReference>
<dbReference type="GO" id="GO:0005737">
    <property type="term" value="C:cytoplasm"/>
    <property type="evidence" value="ECO:0007669"/>
    <property type="project" value="TreeGrafter"/>
</dbReference>
<comment type="similarity">
    <text evidence="1">Belongs to the choline/ethanolamine kinase family.</text>
</comment>
<reference evidence="2" key="1">
    <citation type="submission" date="2019-09" db="EMBL/GenBank/DDBJ databases">
        <title>Draft genome information of white flower Hibiscus syriacus.</title>
        <authorList>
            <person name="Kim Y.-M."/>
        </authorList>
    </citation>
    <scope>NUCLEOTIDE SEQUENCE [LARGE SCALE GENOMIC DNA]</scope>
    <source>
        <strain evidence="2">YM2019G1</strain>
    </source>
</reference>
<accession>A0A6A2YY71</accession>
<dbReference type="Pfam" id="PF01633">
    <property type="entry name" value="Choline_kinase"/>
    <property type="match status" value="1"/>
</dbReference>
<sequence>MALFAADIRDPEISSLVAAKLREFHNLDMPGPKNVLLWERLRTWLSHAKKICSLRTAKEFSLDILGEEISILEKELTQGCQDIGFCHNDLQYGNIMMDEETRAITLIMRYGGAPKIHLCLSGIFWFVPITANFWLDCMHAGNELIDAKVEQLLIDAEKYTLANRLFWGLWGIISVGSCKQDRLRLVGVCAAEDSTILVNKSLALGFLTL</sequence>
<proteinExistence type="inferred from homology"/>
<evidence type="ECO:0000313" key="2">
    <source>
        <dbReference type="EMBL" id="KAE8684376.1"/>
    </source>
</evidence>
<dbReference type="SUPFAM" id="SSF56112">
    <property type="entry name" value="Protein kinase-like (PK-like)"/>
    <property type="match status" value="1"/>
</dbReference>
<dbReference type="GO" id="GO:0006646">
    <property type="term" value="P:phosphatidylethanolamine biosynthetic process"/>
    <property type="evidence" value="ECO:0007669"/>
    <property type="project" value="TreeGrafter"/>
</dbReference>
<dbReference type="PANTHER" id="PTHR22603:SF93">
    <property type="entry name" value="RE24176P"/>
    <property type="match status" value="1"/>
</dbReference>
<dbReference type="EMBL" id="VEPZ02001240">
    <property type="protein sequence ID" value="KAE8684376.1"/>
    <property type="molecule type" value="Genomic_DNA"/>
</dbReference>
<gene>
    <name evidence="2" type="ORF">F3Y22_tig00111131pilonHSYRG00049</name>
</gene>
<keyword evidence="2" id="KW-0418">Kinase</keyword>
<dbReference type="Gene3D" id="3.90.1200.10">
    <property type="match status" value="1"/>
</dbReference>
<keyword evidence="3" id="KW-1185">Reference proteome</keyword>
<dbReference type="GO" id="GO:0004305">
    <property type="term" value="F:ethanolamine kinase activity"/>
    <property type="evidence" value="ECO:0007669"/>
    <property type="project" value="TreeGrafter"/>
</dbReference>
<dbReference type="InterPro" id="IPR011009">
    <property type="entry name" value="Kinase-like_dom_sf"/>
</dbReference>
<name>A0A6A2YY71_HIBSY</name>
<dbReference type="AlphaFoldDB" id="A0A6A2YY71"/>
<dbReference type="PANTHER" id="PTHR22603">
    <property type="entry name" value="CHOLINE/ETHANOALAMINE KINASE"/>
    <property type="match status" value="1"/>
</dbReference>